<dbReference type="OrthoDB" id="17255at2759"/>
<dbReference type="Pfam" id="PF03473">
    <property type="entry name" value="MOSC"/>
    <property type="match status" value="1"/>
</dbReference>
<name>A0A0N1H3S2_9EURO</name>
<proteinExistence type="predicted"/>
<dbReference type="GO" id="GO:0030151">
    <property type="term" value="F:molybdenum ion binding"/>
    <property type="evidence" value="ECO:0007669"/>
    <property type="project" value="InterPro"/>
</dbReference>
<reference evidence="2 3" key="1">
    <citation type="submission" date="2015-06" db="EMBL/GenBank/DDBJ databases">
        <title>Draft genome of the ant-associated black yeast Phialophora attae CBS 131958.</title>
        <authorList>
            <person name="Moreno L.F."/>
            <person name="Stielow B.J."/>
            <person name="de Hoog S."/>
            <person name="Vicente V.A."/>
            <person name="Weiss V.A."/>
            <person name="de Vries M."/>
            <person name="Cruz L.M."/>
            <person name="Souza E.M."/>
        </authorList>
    </citation>
    <scope>NUCLEOTIDE SEQUENCE [LARGE SCALE GENOMIC DNA]</scope>
    <source>
        <strain evidence="2 3">CBS 131958</strain>
    </source>
</reference>
<evidence type="ECO:0000313" key="3">
    <source>
        <dbReference type="Proteomes" id="UP000038010"/>
    </source>
</evidence>
<dbReference type="RefSeq" id="XP_017995555.1">
    <property type="nucleotide sequence ID" value="XM_018144995.1"/>
</dbReference>
<evidence type="ECO:0000313" key="2">
    <source>
        <dbReference type="EMBL" id="KPI35592.1"/>
    </source>
</evidence>
<dbReference type="SUPFAM" id="SSF141673">
    <property type="entry name" value="MOSC N-terminal domain-like"/>
    <property type="match status" value="1"/>
</dbReference>
<dbReference type="Pfam" id="PF03476">
    <property type="entry name" value="MOSC_N"/>
    <property type="match status" value="1"/>
</dbReference>
<evidence type="ECO:0000259" key="1">
    <source>
        <dbReference type="PROSITE" id="PS51340"/>
    </source>
</evidence>
<organism evidence="2 3">
    <name type="scientific">Cyphellophora attinorum</name>
    <dbReference type="NCBI Taxonomy" id="1664694"/>
    <lineage>
        <taxon>Eukaryota</taxon>
        <taxon>Fungi</taxon>
        <taxon>Dikarya</taxon>
        <taxon>Ascomycota</taxon>
        <taxon>Pezizomycotina</taxon>
        <taxon>Eurotiomycetes</taxon>
        <taxon>Chaetothyriomycetidae</taxon>
        <taxon>Chaetothyriales</taxon>
        <taxon>Cyphellophoraceae</taxon>
        <taxon>Cyphellophora</taxon>
    </lineage>
</organism>
<dbReference type="InterPro" id="IPR005302">
    <property type="entry name" value="MoCF_Sase_C"/>
</dbReference>
<dbReference type="GO" id="GO:0003824">
    <property type="term" value="F:catalytic activity"/>
    <property type="evidence" value="ECO:0007669"/>
    <property type="project" value="InterPro"/>
</dbReference>
<keyword evidence="3" id="KW-1185">Reference proteome</keyword>
<dbReference type="InterPro" id="IPR005303">
    <property type="entry name" value="MOCOS_middle"/>
</dbReference>
<gene>
    <name evidence="2" type="ORF">AB675_4832</name>
</gene>
<dbReference type="GeneID" id="28736875"/>
<protein>
    <submittedName>
        <fullName evidence="2">Mitochondrial amidoxime reducing component 2</fullName>
    </submittedName>
</protein>
<dbReference type="VEuPathDB" id="FungiDB:AB675_4832"/>
<dbReference type="Proteomes" id="UP000038010">
    <property type="component" value="Unassembled WGS sequence"/>
</dbReference>
<dbReference type="GO" id="GO:0030170">
    <property type="term" value="F:pyridoxal phosphate binding"/>
    <property type="evidence" value="ECO:0007669"/>
    <property type="project" value="InterPro"/>
</dbReference>
<feature type="domain" description="MOSC" evidence="1">
    <location>
        <begin position="145"/>
        <end position="327"/>
    </location>
</feature>
<dbReference type="EMBL" id="LFJN01000038">
    <property type="protein sequence ID" value="KPI35592.1"/>
    <property type="molecule type" value="Genomic_DNA"/>
</dbReference>
<dbReference type="STRING" id="1664694.A0A0N1H3S2"/>
<dbReference type="PROSITE" id="PS51340">
    <property type="entry name" value="MOSC"/>
    <property type="match status" value="1"/>
</dbReference>
<accession>A0A0N1H3S2</accession>
<sequence length="332" mass="36655">MSPLTIQRLFLYPVKSLRPVEVKAVELTNEGLRFDRSFILVYTPDAATPADPNGDLPFAKFLTIKRVFKLALFHPEIDESWMNLTIRYKGDDAPKASIDVPLSPSPISLLGAKSYQVSVFGTTAIGVDVGDEVASFFSTRLNADVRLLFIGGTGRREIPGAAYVGKQGDALTLALEEGLRPQRIRFADAAPLLVTSTASERDALLRLPPEYREEDVIQRLRPNIHIDVHNSLPAYDEDNWSTLSVATASNGSHVVTIKCIFNCVRCLSLNADPDTGQMVERRRQLYGLLASDRRINTRFPHKPVFGQYAFAGPAGAILRIGDTVKVTERSSK</sequence>
<comment type="caution">
    <text evidence="2">The sequence shown here is derived from an EMBL/GenBank/DDBJ whole genome shotgun (WGS) entry which is preliminary data.</text>
</comment>
<dbReference type="AlphaFoldDB" id="A0A0N1H3S2"/>